<dbReference type="EMBL" id="BMKB01000002">
    <property type="protein sequence ID" value="GGA45435.1"/>
    <property type="molecule type" value="Genomic_DNA"/>
</dbReference>
<feature type="transmembrane region" description="Helical" evidence="1">
    <location>
        <begin position="25"/>
        <end position="53"/>
    </location>
</feature>
<proteinExistence type="predicted"/>
<keyword evidence="1" id="KW-0472">Membrane</keyword>
<organism evidence="2 3">
    <name type="scientific">Pelagibacterium lentulum</name>
    <dbReference type="NCBI Taxonomy" id="2029865"/>
    <lineage>
        <taxon>Bacteria</taxon>
        <taxon>Pseudomonadati</taxon>
        <taxon>Pseudomonadota</taxon>
        <taxon>Alphaproteobacteria</taxon>
        <taxon>Hyphomicrobiales</taxon>
        <taxon>Devosiaceae</taxon>
        <taxon>Pelagibacterium</taxon>
    </lineage>
</organism>
<dbReference type="AlphaFoldDB" id="A0A916VWK4"/>
<keyword evidence="1" id="KW-1133">Transmembrane helix</keyword>
<accession>A0A916VWK4</accession>
<dbReference type="Proteomes" id="UP000596977">
    <property type="component" value="Unassembled WGS sequence"/>
</dbReference>
<reference evidence="2 3" key="1">
    <citation type="journal article" date="2014" name="Int. J. Syst. Evol. Microbiol.">
        <title>Complete genome sequence of Corynebacterium casei LMG S-19264T (=DSM 44701T), isolated from a smear-ripened cheese.</title>
        <authorList>
            <consortium name="US DOE Joint Genome Institute (JGI-PGF)"/>
            <person name="Walter F."/>
            <person name="Albersmeier A."/>
            <person name="Kalinowski J."/>
            <person name="Ruckert C."/>
        </authorList>
    </citation>
    <scope>NUCLEOTIDE SEQUENCE [LARGE SCALE GENOMIC DNA]</scope>
    <source>
        <strain evidence="2 3">CGMCC 1.15896</strain>
    </source>
</reference>
<gene>
    <name evidence="2" type="ORF">GCM10011499_13930</name>
</gene>
<evidence type="ECO:0000313" key="3">
    <source>
        <dbReference type="Proteomes" id="UP000596977"/>
    </source>
</evidence>
<comment type="caution">
    <text evidence="2">The sequence shown here is derived from an EMBL/GenBank/DDBJ whole genome shotgun (WGS) entry which is preliminary data.</text>
</comment>
<name>A0A916VWK4_9HYPH</name>
<evidence type="ECO:0000256" key="1">
    <source>
        <dbReference type="SAM" id="Phobius"/>
    </source>
</evidence>
<protein>
    <submittedName>
        <fullName evidence="2">Uncharacterized protein</fullName>
    </submittedName>
</protein>
<sequence length="54" mass="5486">MRTGDGPDQTFVGCVMSEKLSTQKFVSMTIAALAGTAMCGLFAMVLLATGALAA</sequence>
<keyword evidence="3" id="KW-1185">Reference proteome</keyword>
<evidence type="ECO:0000313" key="2">
    <source>
        <dbReference type="EMBL" id="GGA45435.1"/>
    </source>
</evidence>
<keyword evidence="1" id="KW-0812">Transmembrane</keyword>